<dbReference type="NCBIfam" id="TIGR00249">
    <property type="entry name" value="sixA"/>
    <property type="match status" value="1"/>
</dbReference>
<evidence type="ECO:0000313" key="3">
    <source>
        <dbReference type="EMBL" id="WAL59707.1"/>
    </source>
</evidence>
<accession>A0A9E8ZBD9</accession>
<sequence>MIRHGLAGERGEYANDDDRPLTDDGIRRTKRVAKRLHELGIKVDLIQTSPLVRARQTAEILLSVGLSKQLEPSDNLKPDGALEHWLGWLQSWRQPGRNSLAIVGHEPDLGTWTEQLVWGEARQNLVVKKAGVIGLLLPDDAPVGHSQLFWLTPPRLLLD</sequence>
<dbReference type="CDD" id="cd07067">
    <property type="entry name" value="HP_PGM_like"/>
    <property type="match status" value="1"/>
</dbReference>
<dbReference type="EMBL" id="CP113797">
    <property type="protein sequence ID" value="WAL59707.1"/>
    <property type="molecule type" value="Genomic_DNA"/>
</dbReference>
<dbReference type="AlphaFoldDB" id="A0A9E8ZBD9"/>
<evidence type="ECO:0000256" key="1">
    <source>
        <dbReference type="ARBA" id="ARBA00022801"/>
    </source>
</evidence>
<dbReference type="RefSeq" id="WP_268609501.1">
    <property type="nucleotide sequence ID" value="NZ_CP113797.1"/>
</dbReference>
<dbReference type="InterPro" id="IPR051021">
    <property type="entry name" value="Mito_Ser/Thr_phosphatase"/>
</dbReference>
<proteinExistence type="predicted"/>
<evidence type="ECO:0000256" key="2">
    <source>
        <dbReference type="SAM" id="MobiDB-lite"/>
    </source>
</evidence>
<dbReference type="Proteomes" id="UP001163152">
    <property type="component" value="Chromosome"/>
</dbReference>
<name>A0A9E8ZBD9_9CYAN</name>
<reference evidence="3" key="1">
    <citation type="submission" date="2022-12" db="EMBL/GenBank/DDBJ databases">
        <title>Polyphasic identification of a Novel Hot-Spring Cyanobacterium Ocullathermofonsia sinensis gen nov. sp. nov. and Genomic Insights on its Adaptations to the Thermal Habitat.</title>
        <authorList>
            <person name="Daroch M."/>
            <person name="Tang J."/>
            <person name="Jiang Y."/>
        </authorList>
    </citation>
    <scope>NUCLEOTIDE SEQUENCE</scope>
    <source>
        <strain evidence="3">PKUAC-SCTA174</strain>
    </source>
</reference>
<dbReference type="GO" id="GO:0101006">
    <property type="term" value="F:protein histidine phosphatase activity"/>
    <property type="evidence" value="ECO:0007669"/>
    <property type="project" value="InterPro"/>
</dbReference>
<dbReference type="PANTHER" id="PTHR20935">
    <property type="entry name" value="PHOSPHOGLYCERATE MUTASE-RELATED"/>
    <property type="match status" value="1"/>
</dbReference>
<dbReference type="SUPFAM" id="SSF53254">
    <property type="entry name" value="Phosphoglycerate mutase-like"/>
    <property type="match status" value="1"/>
</dbReference>
<protein>
    <submittedName>
        <fullName evidence="3">Phosphohistidine phosphatase SixA</fullName>
    </submittedName>
</protein>
<organism evidence="3 4">
    <name type="scientific">Thermocoleostomius sinensis A174</name>
    <dbReference type="NCBI Taxonomy" id="2016057"/>
    <lineage>
        <taxon>Bacteria</taxon>
        <taxon>Bacillati</taxon>
        <taxon>Cyanobacteriota</taxon>
        <taxon>Cyanophyceae</taxon>
        <taxon>Oculatellales</taxon>
        <taxon>Oculatellaceae</taxon>
        <taxon>Thermocoleostomius</taxon>
    </lineage>
</organism>
<dbReference type="GO" id="GO:0005737">
    <property type="term" value="C:cytoplasm"/>
    <property type="evidence" value="ECO:0007669"/>
    <property type="project" value="InterPro"/>
</dbReference>
<keyword evidence="4" id="KW-1185">Reference proteome</keyword>
<dbReference type="InterPro" id="IPR029033">
    <property type="entry name" value="His_PPase_superfam"/>
</dbReference>
<dbReference type="Pfam" id="PF00300">
    <property type="entry name" value="His_Phos_1"/>
    <property type="match status" value="1"/>
</dbReference>
<dbReference type="InterPro" id="IPR013078">
    <property type="entry name" value="His_Pase_superF_clade-1"/>
</dbReference>
<evidence type="ECO:0000313" key="4">
    <source>
        <dbReference type="Proteomes" id="UP001163152"/>
    </source>
</evidence>
<keyword evidence="1" id="KW-0378">Hydrolase</keyword>
<feature type="region of interest" description="Disordered" evidence="2">
    <location>
        <begin position="1"/>
        <end position="25"/>
    </location>
</feature>
<dbReference type="InterPro" id="IPR004449">
    <property type="entry name" value="SixA"/>
</dbReference>
<dbReference type="Gene3D" id="3.40.50.1240">
    <property type="entry name" value="Phosphoglycerate mutase-like"/>
    <property type="match status" value="1"/>
</dbReference>
<dbReference type="KEGG" id="tsin:OXH18_21425"/>
<gene>
    <name evidence="3" type="primary">sixA</name>
    <name evidence="3" type="ORF">OXH18_21425</name>
</gene>